<protein>
    <submittedName>
        <fullName evidence="1">Uncharacterized protein</fullName>
    </submittedName>
</protein>
<sequence>AYYFNDYVVDYTGVDDADQWGYDDDVDDVIYFAELNLQLCDKVKMNPYAYYQDKYVGWYGLDTQIVFNKTATYEYGTKVFTYYMDALEDSTTDDEGRGSFNYSINPFYHRERWKFDVGYSEFGDNSKNNRPAWGYRYFTNVLYHDGGVGDIEIIDYNPLYGTKGTDVYFGRVGYHEEKWVLGMTAGLYTPEDNDTYHNIWEFQFGGSYLFTENFNIGGRLVNLTAEERGGVTNQDANYLEAWVTYIF</sequence>
<dbReference type="AlphaFoldDB" id="A6DS91"/>
<dbReference type="Proteomes" id="UP000004947">
    <property type="component" value="Unassembled WGS sequence"/>
</dbReference>
<evidence type="ECO:0000313" key="1">
    <source>
        <dbReference type="EMBL" id="EDM25551.1"/>
    </source>
</evidence>
<organism evidence="1 2">
    <name type="scientific">Lentisphaera araneosa HTCC2155</name>
    <dbReference type="NCBI Taxonomy" id="313628"/>
    <lineage>
        <taxon>Bacteria</taxon>
        <taxon>Pseudomonadati</taxon>
        <taxon>Lentisphaerota</taxon>
        <taxon>Lentisphaeria</taxon>
        <taxon>Lentisphaerales</taxon>
        <taxon>Lentisphaeraceae</taxon>
        <taxon>Lentisphaera</taxon>
    </lineage>
</organism>
<dbReference type="EMBL" id="ABCK01000028">
    <property type="protein sequence ID" value="EDM25551.1"/>
    <property type="molecule type" value="Genomic_DNA"/>
</dbReference>
<keyword evidence="2" id="KW-1185">Reference proteome</keyword>
<dbReference type="OrthoDB" id="9759247at2"/>
<reference evidence="1 2" key="1">
    <citation type="journal article" date="2010" name="J. Bacteriol.">
        <title>Genome sequence of Lentisphaera araneosa HTCC2155T, the type species of the order Lentisphaerales in the phylum Lentisphaerae.</title>
        <authorList>
            <person name="Thrash J.C."/>
            <person name="Cho J.C."/>
            <person name="Vergin K.L."/>
            <person name="Morris R.M."/>
            <person name="Giovannoni S.J."/>
        </authorList>
    </citation>
    <scope>NUCLEOTIDE SEQUENCE [LARGE SCALE GENOMIC DNA]</scope>
    <source>
        <strain evidence="1 2">HTCC2155</strain>
    </source>
</reference>
<proteinExistence type="predicted"/>
<accession>A6DS91</accession>
<name>A6DS91_9BACT</name>
<comment type="caution">
    <text evidence="1">The sequence shown here is derived from an EMBL/GenBank/DDBJ whole genome shotgun (WGS) entry which is preliminary data.</text>
</comment>
<feature type="non-terminal residue" evidence="1">
    <location>
        <position position="1"/>
    </location>
</feature>
<evidence type="ECO:0000313" key="2">
    <source>
        <dbReference type="Proteomes" id="UP000004947"/>
    </source>
</evidence>
<dbReference type="RefSeq" id="WP_007280706.1">
    <property type="nucleotide sequence ID" value="NZ_ABCK01000028.1"/>
</dbReference>
<gene>
    <name evidence="1" type="ORF">LNTAR_23819</name>
</gene>